<organism evidence="2 3">
    <name type="scientific">Tanticharoenia sakaeratensis NBRC 103193</name>
    <dbReference type="NCBI Taxonomy" id="1231623"/>
    <lineage>
        <taxon>Bacteria</taxon>
        <taxon>Pseudomonadati</taxon>
        <taxon>Pseudomonadota</taxon>
        <taxon>Alphaproteobacteria</taxon>
        <taxon>Acetobacterales</taxon>
        <taxon>Acetobacteraceae</taxon>
        <taxon>Tanticharoenia</taxon>
    </lineage>
</organism>
<dbReference type="EMBL" id="BALE01000019">
    <property type="protein sequence ID" value="GAN54372.1"/>
    <property type="molecule type" value="Genomic_DNA"/>
</dbReference>
<protein>
    <recommendedName>
        <fullName evidence="4">DUF2946 domain-containing protein</fullName>
    </recommendedName>
</protein>
<keyword evidence="3" id="KW-1185">Reference proteome</keyword>
<dbReference type="AlphaFoldDB" id="A0A0D6ML70"/>
<dbReference type="OrthoDB" id="7280726at2"/>
<evidence type="ECO:0000313" key="3">
    <source>
        <dbReference type="Proteomes" id="UP000032679"/>
    </source>
</evidence>
<comment type="caution">
    <text evidence="2">The sequence shown here is derived from an EMBL/GenBank/DDBJ whole genome shotgun (WGS) entry which is preliminary data.</text>
</comment>
<proteinExistence type="predicted"/>
<evidence type="ECO:0000256" key="1">
    <source>
        <dbReference type="SAM" id="SignalP"/>
    </source>
</evidence>
<sequence length="125" mass="13360">MPATRTLHWIGRMTCLLLQVMVLGALLPNSAQVASAAPAHTECCGMAADMATPCHATDHPVHHGAEGGLCCHDHGVPSGFMLPLTDHATQAPRRAVVRLVTMESDMHVPGADWLPPHRPPRLTIL</sequence>
<keyword evidence="1" id="KW-0732">Signal</keyword>
<name>A0A0D6ML70_9PROT</name>
<evidence type="ECO:0000313" key="2">
    <source>
        <dbReference type="EMBL" id="GAN54372.1"/>
    </source>
</evidence>
<accession>A0A0D6ML70</accession>
<dbReference type="Proteomes" id="UP000032679">
    <property type="component" value="Unassembled WGS sequence"/>
</dbReference>
<dbReference type="RefSeq" id="WP_048848912.1">
    <property type="nucleotide sequence ID" value="NZ_BALE01000019.1"/>
</dbReference>
<feature type="signal peptide" evidence="1">
    <location>
        <begin position="1"/>
        <end position="31"/>
    </location>
</feature>
<reference evidence="2 3" key="1">
    <citation type="submission" date="2012-10" db="EMBL/GenBank/DDBJ databases">
        <title>Genome sequencing of Tanticharoenia sakaeratensis NBRC 103193.</title>
        <authorList>
            <person name="Azuma Y."/>
            <person name="Hadano H."/>
            <person name="Hirakawa H."/>
            <person name="Matsushita K."/>
        </authorList>
    </citation>
    <scope>NUCLEOTIDE SEQUENCE [LARGE SCALE GENOMIC DNA]</scope>
    <source>
        <strain evidence="2 3">NBRC 103193</strain>
    </source>
</reference>
<feature type="chain" id="PRO_5002308136" description="DUF2946 domain-containing protein" evidence="1">
    <location>
        <begin position="32"/>
        <end position="125"/>
    </location>
</feature>
<gene>
    <name evidence="2" type="ORF">Tasa_019_057</name>
</gene>
<dbReference type="STRING" id="1231623.Tasa_019_057"/>
<evidence type="ECO:0008006" key="4">
    <source>
        <dbReference type="Google" id="ProtNLM"/>
    </source>
</evidence>